<keyword evidence="5" id="KW-1185">Reference proteome</keyword>
<dbReference type="InterPro" id="IPR019734">
    <property type="entry name" value="TPR_rpt"/>
</dbReference>
<evidence type="ECO:0000313" key="5">
    <source>
        <dbReference type="Proteomes" id="UP000009168"/>
    </source>
</evidence>
<sequence>MGNQCCTSVRYSEAQFNEIQTQKAIQGMIEQPYFSSIDRYSFSCGQNRVVIMKGNTQISNKSVYEMCFLINDLFSQIEDQPHKLLITENLISFFRNNPKHITNKLVVDCLVELFSEQFSYQKITYMIEERNSRDINKNSYANQYGFGLNQQHQNGMSQSHSQQGLQNKYSQLGYQPINDQDQFGLPHYQTGYNDNSPMIANYDQFNQFSGAEPKEKIIDFEPNPSDIHRIYDMNQIGDNHRQMQFDEINQQSNQFLNEEEGQSYNYSSRVYNNPNTMYKSGFQSPRKQEDLQAVQTQLNQLQISTKRQPTIDQNILYVLEFVANKMGSYQLEQTSQKDIWQIWRVFDTSTGFMNYHKKYNLLQFSKQAMSIYQKEATVLQLIEDSQLNITPRLMKYDAKNKEIKFEGGYCTLWEYSIEMGKIQQRFSERDLIYITLELIRMVQDLQKLSIYHGNIKPQNIVLVQTAEGKFQIRLINFENCVRSQKDIYPLSKTESYYDIIHKFKLNSDIMSSQIYQIGRTVLNIIIKQGINTNQLHSRKNHPLISAEVLKTYYKEYPNIINLISKMLRQPSTNPNNNINQYQNISASKAASNLAERNKEEVNSFNQNASGEQTINSLSIQYSMQQLDRDLVQIREQMRSGQQQNFIHDVKNVVKIIGRRRVEMGAWDQSMTPDAFKREILYVLSLQQFERGCELCNYLLNFKSSPNYNLIGNNNSNNNNSSNNNNNSGLKQSGVNNNNSSNSNNNNNKYSQINNSNLNIQQQDPNNPSLIPYPLYLKKPIQTPLKQDLIKYQGYQHEFLVKAQLVLKQVYSKQLNEIIHAYFQVKEELSMYYFQNKMFNEAIKEQEDLVQEKKNLNGSDEISLSKSFRILGEIYLQANNYDKSIKSLAQSLYYITNKSNNLMHFQVAETLITMAEAYCVQNDSKRAIQSAMIAYDISSQTSPDSLGFAEICIQISSIFMRLFNDFGKAIPYFEKGVKIKINCFKETFLNQYLDLNILQLASYYEQFQNYAMAQEYYEVLLHIRQKRLPPKIISSPQVAQSHTLIGFVHEKMNQLDKAQENHQKALLMRKHLYGEVHQEVADSMINLSMVQIRKGLYQEALKMQEQALKIKEKLMPDSADVAQCMNNLAILLETLGNFESAISYHEKSIAIKKKIYGEQSSSIATSYNNLALTYQNSSQPEKAIPLFKNALLIREKLDQNSEEVVSVLNNLQAIYMDLGDYDQANQIKEKIVSIKKIISQKKEKRDLSKAREEELIYRTSNPSQAVFNQALVIKNQLNQQSQLNLSKLPINQQSKTQDNTYDTQTFNQNNNNYVNQQISQMNQQEIHQINQQLNNSINIINQNNNNQYQQQQSILNQQTNYSSQIPQTANFFSSNHFNQNNQSDMNQNILPVQPNSLTFTELNHFTNNNGQQDQNMQQNNNIQVQNQQFQQQQNNFQNSVFNNNNNNNNNYHNNNNNNSQQSLQQGSMQFNQQNHQQNELNQQQLQQQAQQNQQYNQQNSQFNNNSSLQQISQLQNQQQSQQLTQQQSQIQQQQKNQSSNIFLQKSQYNQNNQPPSNNINSQSITQSQYQKDQPQQQHQQFIQSNSQSLGNQQSNIQSQKIGENMKISNNNLQYQSNRPSQLQSMRDFNANNQRVE</sequence>
<evidence type="ECO:0000313" key="4">
    <source>
        <dbReference type="EMBL" id="EAS04734.2"/>
    </source>
</evidence>
<evidence type="ECO:0000259" key="3">
    <source>
        <dbReference type="PROSITE" id="PS50011"/>
    </source>
</evidence>
<dbReference type="PANTHER" id="PTHR19959:SF119">
    <property type="entry name" value="FUNGAL LIPASE-LIKE DOMAIN-CONTAINING PROTEIN"/>
    <property type="match status" value="1"/>
</dbReference>
<accession>I7MMF2</accession>
<evidence type="ECO:0000256" key="2">
    <source>
        <dbReference type="SAM" id="MobiDB-lite"/>
    </source>
</evidence>
<dbReference type="Gene3D" id="1.10.510.10">
    <property type="entry name" value="Transferase(Phosphotransferase) domain 1"/>
    <property type="match status" value="1"/>
</dbReference>
<dbReference type="InterPro" id="IPR011990">
    <property type="entry name" value="TPR-like_helical_dom_sf"/>
</dbReference>
<dbReference type="Proteomes" id="UP000009168">
    <property type="component" value="Unassembled WGS sequence"/>
</dbReference>
<dbReference type="OrthoDB" id="771227at2759"/>
<dbReference type="Pfam" id="PF13424">
    <property type="entry name" value="TPR_12"/>
    <property type="match status" value="2"/>
</dbReference>
<dbReference type="InterPro" id="IPR000719">
    <property type="entry name" value="Prot_kinase_dom"/>
</dbReference>
<feature type="compositionally biased region" description="Low complexity" evidence="2">
    <location>
        <begin position="712"/>
        <end position="727"/>
    </location>
</feature>
<gene>
    <name evidence="4" type="ORF">TTHERM_00242560</name>
</gene>
<feature type="region of interest" description="Disordered" evidence="2">
    <location>
        <begin position="1615"/>
        <end position="1635"/>
    </location>
</feature>
<dbReference type="PROSITE" id="PS50011">
    <property type="entry name" value="PROTEIN_KINASE_DOM"/>
    <property type="match status" value="1"/>
</dbReference>
<dbReference type="SMART" id="SM00028">
    <property type="entry name" value="TPR"/>
    <property type="match status" value="8"/>
</dbReference>
<dbReference type="eggNOG" id="KOG1840">
    <property type="taxonomic scope" value="Eukaryota"/>
</dbReference>
<dbReference type="EMBL" id="GG662443">
    <property type="protein sequence ID" value="EAS04734.2"/>
    <property type="molecule type" value="Genomic_DNA"/>
</dbReference>
<dbReference type="PANTHER" id="PTHR19959">
    <property type="entry name" value="KINESIN LIGHT CHAIN"/>
    <property type="match status" value="1"/>
</dbReference>
<dbReference type="GeneID" id="7845261"/>
<evidence type="ECO:0000256" key="1">
    <source>
        <dbReference type="PROSITE-ProRule" id="PRU00339"/>
    </source>
</evidence>
<feature type="compositionally biased region" description="Low complexity" evidence="2">
    <location>
        <begin position="735"/>
        <end position="752"/>
    </location>
</feature>
<dbReference type="Pfam" id="PF13374">
    <property type="entry name" value="TPR_10"/>
    <property type="match status" value="1"/>
</dbReference>
<dbReference type="RefSeq" id="XP_001024979.2">
    <property type="nucleotide sequence ID" value="XM_001024979.2"/>
</dbReference>
<organism evidence="4 5">
    <name type="scientific">Tetrahymena thermophila (strain SB210)</name>
    <dbReference type="NCBI Taxonomy" id="312017"/>
    <lineage>
        <taxon>Eukaryota</taxon>
        <taxon>Sar</taxon>
        <taxon>Alveolata</taxon>
        <taxon>Ciliophora</taxon>
        <taxon>Intramacronucleata</taxon>
        <taxon>Oligohymenophorea</taxon>
        <taxon>Hymenostomatida</taxon>
        <taxon>Tetrahymenina</taxon>
        <taxon>Tetrahymenidae</taxon>
        <taxon>Tetrahymena</taxon>
    </lineage>
</organism>
<dbReference type="STRING" id="312017.I7MMF2"/>
<name>I7MMF2_TETTS</name>
<feature type="region of interest" description="Disordered" evidence="2">
    <location>
        <begin position="1440"/>
        <end position="1496"/>
    </location>
</feature>
<dbReference type="Gene3D" id="1.25.40.10">
    <property type="entry name" value="Tetratricopeptide repeat domain"/>
    <property type="match status" value="3"/>
</dbReference>
<feature type="repeat" description="TPR" evidence="1">
    <location>
        <begin position="1163"/>
        <end position="1196"/>
    </location>
</feature>
<dbReference type="InterPro" id="IPR011009">
    <property type="entry name" value="Kinase-like_dom_sf"/>
</dbReference>
<feature type="domain" description="Protein kinase" evidence="3">
    <location>
        <begin position="271"/>
        <end position="650"/>
    </location>
</feature>
<keyword evidence="1" id="KW-0802">TPR repeat</keyword>
<dbReference type="GO" id="GO:0004672">
    <property type="term" value="F:protein kinase activity"/>
    <property type="evidence" value="ECO:0007669"/>
    <property type="project" value="InterPro"/>
</dbReference>
<proteinExistence type="predicted"/>
<dbReference type="KEGG" id="tet:TTHERM_00242560"/>
<dbReference type="GO" id="GO:0005524">
    <property type="term" value="F:ATP binding"/>
    <property type="evidence" value="ECO:0007669"/>
    <property type="project" value="InterPro"/>
</dbReference>
<reference evidence="5" key="1">
    <citation type="journal article" date="2006" name="PLoS Biol.">
        <title>Macronuclear genome sequence of the ciliate Tetrahymena thermophila, a model eukaryote.</title>
        <authorList>
            <person name="Eisen J.A."/>
            <person name="Coyne R.S."/>
            <person name="Wu M."/>
            <person name="Wu D."/>
            <person name="Thiagarajan M."/>
            <person name="Wortman J.R."/>
            <person name="Badger J.H."/>
            <person name="Ren Q."/>
            <person name="Amedeo P."/>
            <person name="Jones K.M."/>
            <person name="Tallon L.J."/>
            <person name="Delcher A.L."/>
            <person name="Salzberg S.L."/>
            <person name="Silva J.C."/>
            <person name="Haas B.J."/>
            <person name="Majoros W.H."/>
            <person name="Farzad M."/>
            <person name="Carlton J.M."/>
            <person name="Smith R.K. Jr."/>
            <person name="Garg J."/>
            <person name="Pearlman R.E."/>
            <person name="Karrer K.M."/>
            <person name="Sun L."/>
            <person name="Manning G."/>
            <person name="Elde N.C."/>
            <person name="Turkewitz A.P."/>
            <person name="Asai D.J."/>
            <person name="Wilkes D.E."/>
            <person name="Wang Y."/>
            <person name="Cai H."/>
            <person name="Collins K."/>
            <person name="Stewart B.A."/>
            <person name="Lee S.R."/>
            <person name="Wilamowska K."/>
            <person name="Weinberg Z."/>
            <person name="Ruzzo W.L."/>
            <person name="Wloga D."/>
            <person name="Gaertig J."/>
            <person name="Frankel J."/>
            <person name="Tsao C.-C."/>
            <person name="Gorovsky M.A."/>
            <person name="Keeling P.J."/>
            <person name="Waller R.F."/>
            <person name="Patron N.J."/>
            <person name="Cherry J.M."/>
            <person name="Stover N.A."/>
            <person name="Krieger C.J."/>
            <person name="del Toro C."/>
            <person name="Ryder H.F."/>
            <person name="Williamson S.C."/>
            <person name="Barbeau R.A."/>
            <person name="Hamilton E.P."/>
            <person name="Orias E."/>
        </authorList>
    </citation>
    <scope>NUCLEOTIDE SEQUENCE [LARGE SCALE GENOMIC DNA]</scope>
    <source>
        <strain evidence="5">SB210</strain>
    </source>
</reference>
<feature type="region of interest" description="Disordered" evidence="2">
    <location>
        <begin position="1547"/>
        <end position="1593"/>
    </location>
</feature>
<feature type="region of interest" description="Disordered" evidence="2">
    <location>
        <begin position="712"/>
        <end position="752"/>
    </location>
</feature>
<dbReference type="SUPFAM" id="SSF56112">
    <property type="entry name" value="Protein kinase-like (PK-like)"/>
    <property type="match status" value="1"/>
</dbReference>
<dbReference type="PROSITE" id="PS50005">
    <property type="entry name" value="TPR"/>
    <property type="match status" value="2"/>
</dbReference>
<protein>
    <submittedName>
        <fullName evidence="4">Tetratricopeptide repeat protein</fullName>
    </submittedName>
</protein>
<dbReference type="SUPFAM" id="SSF48452">
    <property type="entry name" value="TPR-like"/>
    <property type="match status" value="2"/>
</dbReference>
<dbReference type="InParanoid" id="I7MMF2"/>
<feature type="repeat" description="TPR" evidence="1">
    <location>
        <begin position="864"/>
        <end position="897"/>
    </location>
</feature>